<dbReference type="AlphaFoldDB" id="A0AAU2GY90"/>
<protein>
    <submittedName>
        <fullName evidence="2">Uncharacterized protein</fullName>
    </submittedName>
</protein>
<keyword evidence="1" id="KW-1133">Transmembrane helix</keyword>
<name>A0AAU2GY90_9ACTN</name>
<evidence type="ECO:0000256" key="1">
    <source>
        <dbReference type="SAM" id="Phobius"/>
    </source>
</evidence>
<accession>A0AAU2GY90</accession>
<organism evidence="2">
    <name type="scientific">Streptomyces sp. NBC_00060</name>
    <dbReference type="NCBI Taxonomy" id="2975636"/>
    <lineage>
        <taxon>Bacteria</taxon>
        <taxon>Bacillati</taxon>
        <taxon>Actinomycetota</taxon>
        <taxon>Actinomycetes</taxon>
        <taxon>Kitasatosporales</taxon>
        <taxon>Streptomycetaceae</taxon>
        <taxon>Streptomyces</taxon>
    </lineage>
</organism>
<sequence>MADVDYSLHRKVQEVSGLVIRLSEQVGAVGGQVAAVDANQQRTRTELQELRDEFRAFVQQAQLTANVQRAETRVGAIQDQVDHEFGHHKVVRRTAVGMLQAFDVGLVSEDTVRAVSEQLMIQTPRYWLAPALVALSAWSADDPGLCGRAVEEAFRRSSHRTSLFFALVLRRQSRRDESVRWLRHYLLAQDPARLGREFAVILESISQGAFGPAGRELLRTTLDGWRETMLNDDAAQRAQITRWRAELDSLRPAAPQGEYPVLAQVSPQGPQLAGVLSSARVQRVAHDKYRALLEREFTTSDRIEDAVDDILDRLVSEYDNEELPLRRDLAFNHAVIDHGGDLTAAKGSVDTDSAAYEETLDYLTVQTTAALSPEAIGTSVATQRLAVAACREWFRHAHQRFSADYRGAVPQDVQARFGGAYPIAGRTFQLPPWTGSYTQPLPGLEQQLGAHWDTHARSFLASFAYPLARKVTPLALVLLGILVIGFGISAGVTLTVMAVTGAVWGLVINQGLSAARKVENAAKTLLDQSRLDAVHQLRAGSAELTDWYESYRAADAMEPQLRELIDSLGAAQDGASPFDGRTVRKEGSNA</sequence>
<keyword evidence="1" id="KW-0812">Transmembrane</keyword>
<feature type="transmembrane region" description="Helical" evidence="1">
    <location>
        <begin position="474"/>
        <end position="507"/>
    </location>
</feature>
<reference evidence="2" key="1">
    <citation type="submission" date="2022-10" db="EMBL/GenBank/DDBJ databases">
        <title>The complete genomes of actinobacterial strains from the NBC collection.</title>
        <authorList>
            <person name="Joergensen T.S."/>
            <person name="Alvarez Arevalo M."/>
            <person name="Sterndorff E.B."/>
            <person name="Faurdal D."/>
            <person name="Vuksanovic O."/>
            <person name="Mourched A.-S."/>
            <person name="Charusanti P."/>
            <person name="Shaw S."/>
            <person name="Blin K."/>
            <person name="Weber T."/>
        </authorList>
    </citation>
    <scope>NUCLEOTIDE SEQUENCE</scope>
    <source>
        <strain evidence="2">NBC_00060</strain>
    </source>
</reference>
<gene>
    <name evidence="2" type="ORF">OHV25_14110</name>
</gene>
<evidence type="ECO:0000313" key="2">
    <source>
        <dbReference type="EMBL" id="WTU40642.1"/>
    </source>
</evidence>
<keyword evidence="1" id="KW-0472">Membrane</keyword>
<dbReference type="EMBL" id="CP108253">
    <property type="protein sequence ID" value="WTU40642.1"/>
    <property type="molecule type" value="Genomic_DNA"/>
</dbReference>
<proteinExistence type="predicted"/>